<sequence length="398" mass="45376">MSQYSKYLDDQGFIDWIFHPTVENSLYWESFLLENPEEEETICHLKNILQSLKTKDHSLTDSEKKEILEKILINIEQPKKPTKLRRLPLKFGRYAALLVIAFGLGSYFILEWDTKEDFSFENIRTTSIDSLTETQLILNSREQLLISNNKSTVKYTRSGEVIVNDNDTLSTSKTAERATSLNQLIVPFGKRSKISLSDGSVVHLNAGSRFVFPEKFNGNDRKVFLDGEAFFEVVSNADQPFIVKTLEKEYEIEVVGTKFNVSAYASDKHILAVLTEGEVHINKAINSFYSKKTKLKPGELATWDKADKGITVATVNTDDYTLWMEGILQFESQSVYDVAQKIERFYNIQINLEETLANEIRISGKLDLANNVEKTLANFAVVSALKLDKINDKEYGMK</sequence>
<dbReference type="InterPro" id="IPR006860">
    <property type="entry name" value="FecR"/>
</dbReference>
<comment type="caution">
    <text evidence="4">The sequence shown here is derived from an EMBL/GenBank/DDBJ whole genome shotgun (WGS) entry which is preliminary data.</text>
</comment>
<dbReference type="Proteomes" id="UP000276603">
    <property type="component" value="Unassembled WGS sequence"/>
</dbReference>
<accession>A0A3B0C3V2</accession>
<dbReference type="PANTHER" id="PTHR30273">
    <property type="entry name" value="PERIPLASMIC SIGNAL SENSOR AND SIGMA FACTOR ACTIVATOR FECR-RELATED"/>
    <property type="match status" value="1"/>
</dbReference>
<gene>
    <name evidence="4" type="ORF">D7Z94_21960</name>
</gene>
<dbReference type="EMBL" id="RBCJ01000005">
    <property type="protein sequence ID" value="RKN77896.1"/>
    <property type="molecule type" value="Genomic_DNA"/>
</dbReference>
<organism evidence="4 5">
    <name type="scientific">Ulvibacterium marinum</name>
    <dbReference type="NCBI Taxonomy" id="2419782"/>
    <lineage>
        <taxon>Bacteria</taxon>
        <taxon>Pseudomonadati</taxon>
        <taxon>Bacteroidota</taxon>
        <taxon>Flavobacteriia</taxon>
        <taxon>Flavobacteriales</taxon>
        <taxon>Flavobacteriaceae</taxon>
        <taxon>Ulvibacterium</taxon>
    </lineage>
</organism>
<protein>
    <submittedName>
        <fullName evidence="4">FecR family protein</fullName>
    </submittedName>
</protein>
<dbReference type="Pfam" id="PF04773">
    <property type="entry name" value="FecR"/>
    <property type="match status" value="1"/>
</dbReference>
<evidence type="ECO:0000256" key="1">
    <source>
        <dbReference type="SAM" id="Phobius"/>
    </source>
</evidence>
<dbReference type="PANTHER" id="PTHR30273:SF2">
    <property type="entry name" value="PROTEIN FECR"/>
    <property type="match status" value="1"/>
</dbReference>
<feature type="transmembrane region" description="Helical" evidence="1">
    <location>
        <begin position="91"/>
        <end position="110"/>
    </location>
</feature>
<keyword evidence="5" id="KW-1185">Reference proteome</keyword>
<feature type="domain" description="FecR protein" evidence="2">
    <location>
        <begin position="189"/>
        <end position="279"/>
    </location>
</feature>
<evidence type="ECO:0000259" key="2">
    <source>
        <dbReference type="Pfam" id="PF04773"/>
    </source>
</evidence>
<evidence type="ECO:0000313" key="4">
    <source>
        <dbReference type="EMBL" id="RKN77896.1"/>
    </source>
</evidence>
<evidence type="ECO:0000313" key="5">
    <source>
        <dbReference type="Proteomes" id="UP000276603"/>
    </source>
</evidence>
<dbReference type="Gene3D" id="2.60.120.1440">
    <property type="match status" value="1"/>
</dbReference>
<proteinExistence type="predicted"/>
<keyword evidence="1" id="KW-0472">Membrane</keyword>
<dbReference type="GO" id="GO:0016989">
    <property type="term" value="F:sigma factor antagonist activity"/>
    <property type="evidence" value="ECO:0007669"/>
    <property type="project" value="TreeGrafter"/>
</dbReference>
<dbReference type="RefSeq" id="WP_120713793.1">
    <property type="nucleotide sequence ID" value="NZ_RBCJ01000005.1"/>
</dbReference>
<feature type="domain" description="Protein FecR C-terminal" evidence="3">
    <location>
        <begin position="328"/>
        <end position="393"/>
    </location>
</feature>
<reference evidence="4 5" key="1">
    <citation type="submission" date="2018-10" db="EMBL/GenBank/DDBJ databases">
        <title>Ulvibacterium marinum gen. nov., sp. nov., a novel marine bacterium of the family Flavobacteriaceae, isolated from a culture of the green alga Ulva prolifera.</title>
        <authorList>
            <person name="Zhang Z."/>
        </authorList>
    </citation>
    <scope>NUCLEOTIDE SEQUENCE [LARGE SCALE GENOMIC DNA]</scope>
    <source>
        <strain evidence="4 5">CCMM003</strain>
    </source>
</reference>
<keyword evidence="1" id="KW-0812">Transmembrane</keyword>
<dbReference type="Gene3D" id="3.55.50.30">
    <property type="match status" value="1"/>
</dbReference>
<dbReference type="AlphaFoldDB" id="A0A3B0C3V2"/>
<evidence type="ECO:0000259" key="3">
    <source>
        <dbReference type="Pfam" id="PF16344"/>
    </source>
</evidence>
<dbReference type="InterPro" id="IPR032508">
    <property type="entry name" value="FecR_C"/>
</dbReference>
<dbReference type="InterPro" id="IPR012373">
    <property type="entry name" value="Ferrdict_sens_TM"/>
</dbReference>
<dbReference type="Pfam" id="PF16344">
    <property type="entry name" value="FecR_C"/>
    <property type="match status" value="1"/>
</dbReference>
<dbReference type="OrthoDB" id="704021at2"/>
<name>A0A3B0C3V2_9FLAO</name>
<keyword evidence="1" id="KW-1133">Transmembrane helix</keyword>